<gene>
    <name evidence="2" type="ORF">NUH88_00005</name>
</gene>
<keyword evidence="3" id="KW-1185">Reference proteome</keyword>
<protein>
    <recommendedName>
        <fullName evidence="1">Segregation and condensation protein A</fullName>
    </recommendedName>
</protein>
<dbReference type="Gene3D" id="6.10.250.2410">
    <property type="match status" value="1"/>
</dbReference>
<dbReference type="PANTHER" id="PTHR33969:SF2">
    <property type="entry name" value="SEGREGATION AND CONDENSATION PROTEIN A"/>
    <property type="match status" value="1"/>
</dbReference>
<evidence type="ECO:0000313" key="3">
    <source>
        <dbReference type="Proteomes" id="UP001060336"/>
    </source>
</evidence>
<sequence length="266" mass="30220">MSDTGGFESPVPDHRRNREPVQLSLFLNIDGFEGPIDVLLQLAREQKVDLVHVSVLQLAEQYLAFVNQAQQLNLELAADYLVMAAWLAYLKSRLLLPPTEKEEEEQTPEEMAELLRFQLMRLEAMQQAGEALMARPQFGSDFFARGQGDRISVKRRPVYDVTLYELLKAYADHRVRHDRQALKIEATHLYSVEDAVQRLSRVLGAVPEWQTIFSFLPPGIRKGLRMRSAMASTFVASLQLVKDGKAEINQAGTFAPIYFRSREGDA</sequence>
<dbReference type="AlphaFoldDB" id="A0A9J7AXA4"/>
<dbReference type="PANTHER" id="PTHR33969">
    <property type="entry name" value="SEGREGATION AND CONDENSATION PROTEIN A"/>
    <property type="match status" value="1"/>
</dbReference>
<accession>A0A9J7AXA4</accession>
<dbReference type="EMBL" id="CP102480">
    <property type="protein sequence ID" value="UUX50093.1"/>
    <property type="molecule type" value="Genomic_DNA"/>
</dbReference>
<dbReference type="Proteomes" id="UP001060336">
    <property type="component" value="Chromosome"/>
</dbReference>
<dbReference type="Pfam" id="PF02616">
    <property type="entry name" value="SMC_ScpA"/>
    <property type="match status" value="1"/>
</dbReference>
<proteinExistence type="predicted"/>
<reference evidence="2" key="1">
    <citation type="submission" date="2022-08" db="EMBL/GenBank/DDBJ databases">
        <title>Nisaea acidiphila sp. nov., isolated from a marine algal debris and emended description of the genus Nisaea Urios et al. 2008.</title>
        <authorList>
            <person name="Kwon K."/>
        </authorList>
    </citation>
    <scope>NUCLEOTIDE SEQUENCE</scope>
    <source>
        <strain evidence="2">MEBiC11861</strain>
    </source>
</reference>
<organism evidence="2 3">
    <name type="scientific">Nisaea acidiphila</name>
    <dbReference type="NCBI Taxonomy" id="1862145"/>
    <lineage>
        <taxon>Bacteria</taxon>
        <taxon>Pseudomonadati</taxon>
        <taxon>Pseudomonadota</taxon>
        <taxon>Alphaproteobacteria</taxon>
        <taxon>Rhodospirillales</taxon>
        <taxon>Thalassobaculaceae</taxon>
        <taxon>Nisaea</taxon>
    </lineage>
</organism>
<dbReference type="KEGG" id="naci:NUH88_00005"/>
<evidence type="ECO:0000256" key="1">
    <source>
        <dbReference type="ARBA" id="ARBA00044777"/>
    </source>
</evidence>
<dbReference type="InterPro" id="IPR003768">
    <property type="entry name" value="ScpA"/>
</dbReference>
<evidence type="ECO:0000313" key="2">
    <source>
        <dbReference type="EMBL" id="UUX50093.1"/>
    </source>
</evidence>
<name>A0A9J7AXA4_9PROT</name>
<dbReference type="RefSeq" id="WP_257769109.1">
    <property type="nucleotide sequence ID" value="NZ_CP102480.1"/>
</dbReference>